<dbReference type="InterPro" id="IPR000182">
    <property type="entry name" value="GNAT_dom"/>
</dbReference>
<dbReference type="Pfam" id="PF00583">
    <property type="entry name" value="Acetyltransf_1"/>
    <property type="match status" value="1"/>
</dbReference>
<sequence>MTDTAAPAAATGGCRGVGPGEARALLAVLESDPLVSCPAAEKFATSGAVPGPEGRFLTLGGPERSLVFVGSSVLPLRGDAHDHRALGAAVAGLGVGPMSVHGRREQVSALWDALGVCWGPHRDYRDAQHLMSLRRPVDRALVLGGVRAATLVEFEPVLAAAAAMYREELGSDPFAVGSGIPFRRRVARSLARGRTWIGVDRGEVFFKADVAAVSSWSAQIQGVWVRPERRGAGLGTGGIAAVCSALQARRLTPSLVVNGSNTAARATYRRVGMTDAVDYATVLL</sequence>
<dbReference type="SUPFAM" id="SSF55729">
    <property type="entry name" value="Acyl-CoA N-acyltransferases (Nat)"/>
    <property type="match status" value="1"/>
</dbReference>
<dbReference type="PROSITE" id="PS51186">
    <property type="entry name" value="GNAT"/>
    <property type="match status" value="1"/>
</dbReference>
<accession>A0A2A2WUV1</accession>
<name>A0A2A2WUV1_9ACTN</name>
<evidence type="ECO:0000313" key="3">
    <source>
        <dbReference type="Proteomes" id="UP000218810"/>
    </source>
</evidence>
<keyword evidence="3" id="KW-1185">Reference proteome</keyword>
<organism evidence="2 3">
    <name type="scientific">Dietzia natronolimnaea</name>
    <dbReference type="NCBI Taxonomy" id="161920"/>
    <lineage>
        <taxon>Bacteria</taxon>
        <taxon>Bacillati</taxon>
        <taxon>Actinomycetota</taxon>
        <taxon>Actinomycetes</taxon>
        <taxon>Mycobacteriales</taxon>
        <taxon>Dietziaceae</taxon>
        <taxon>Dietzia</taxon>
    </lineage>
</organism>
<dbReference type="Pfam" id="PF13312">
    <property type="entry name" value="DUF4081"/>
    <property type="match status" value="1"/>
</dbReference>
<dbReference type="InterPro" id="IPR016181">
    <property type="entry name" value="Acyl_CoA_acyltransferase"/>
</dbReference>
<feature type="domain" description="N-acetyltransferase" evidence="1">
    <location>
        <begin position="149"/>
        <end position="284"/>
    </location>
</feature>
<keyword evidence="2" id="KW-0808">Transferase</keyword>
<dbReference type="GO" id="GO:0016747">
    <property type="term" value="F:acyltransferase activity, transferring groups other than amino-acyl groups"/>
    <property type="evidence" value="ECO:0007669"/>
    <property type="project" value="InterPro"/>
</dbReference>
<comment type="caution">
    <text evidence="2">The sequence shown here is derived from an EMBL/GenBank/DDBJ whole genome shotgun (WGS) entry which is preliminary data.</text>
</comment>
<dbReference type="Proteomes" id="UP000218810">
    <property type="component" value="Unassembled WGS sequence"/>
</dbReference>
<evidence type="ECO:0000259" key="1">
    <source>
        <dbReference type="PROSITE" id="PS51186"/>
    </source>
</evidence>
<protein>
    <submittedName>
        <fullName evidence="2">GNAT family N-acetyltransferase</fullName>
    </submittedName>
</protein>
<evidence type="ECO:0000313" key="2">
    <source>
        <dbReference type="EMBL" id="PAY24961.1"/>
    </source>
</evidence>
<reference evidence="3" key="1">
    <citation type="submission" date="2017-09" db="EMBL/GenBank/DDBJ databases">
        <authorList>
            <person name="Zhang Y."/>
            <person name="Huang X."/>
            <person name="Liu J."/>
            <person name="Lu L."/>
            <person name="Peng K."/>
        </authorList>
    </citation>
    <scope>NUCLEOTIDE SEQUENCE [LARGE SCALE GENOMIC DNA]</scope>
    <source>
        <strain evidence="3">S-XJ-1</strain>
    </source>
</reference>
<dbReference type="OrthoDB" id="5241264at2"/>
<gene>
    <name evidence="2" type="ORF">CEY15_00365</name>
</gene>
<dbReference type="RefSeq" id="WP_095716809.1">
    <property type="nucleotide sequence ID" value="NZ_NTGA01000001.1"/>
</dbReference>
<dbReference type="EMBL" id="NTGA01000001">
    <property type="protein sequence ID" value="PAY24961.1"/>
    <property type="molecule type" value="Genomic_DNA"/>
</dbReference>
<dbReference type="Gene3D" id="3.40.630.30">
    <property type="match status" value="1"/>
</dbReference>
<dbReference type="InterPro" id="IPR025289">
    <property type="entry name" value="DUF4081"/>
</dbReference>
<dbReference type="AlphaFoldDB" id="A0A2A2WUV1"/>
<proteinExistence type="predicted"/>